<dbReference type="GO" id="GO:0008233">
    <property type="term" value="F:peptidase activity"/>
    <property type="evidence" value="ECO:0007669"/>
    <property type="project" value="UniProtKB-KW"/>
</dbReference>
<evidence type="ECO:0000256" key="6">
    <source>
        <dbReference type="ARBA" id="ARBA00023125"/>
    </source>
</evidence>
<dbReference type="InterPro" id="IPR003738">
    <property type="entry name" value="SRAP"/>
</dbReference>
<comment type="similarity">
    <text evidence="1 8">Belongs to the SOS response-associated peptidase family.</text>
</comment>
<dbReference type="EMBL" id="SLZQ01000007">
    <property type="protein sequence ID" value="TCS36229.1"/>
    <property type="molecule type" value="Genomic_DNA"/>
</dbReference>
<dbReference type="Pfam" id="PF02586">
    <property type="entry name" value="SRAP"/>
    <property type="match status" value="1"/>
</dbReference>
<keyword evidence="5" id="KW-0190">Covalent protein-DNA linkage</keyword>
<name>A0A4R3HXR1_PAULE</name>
<evidence type="ECO:0000256" key="3">
    <source>
        <dbReference type="ARBA" id="ARBA00022763"/>
    </source>
</evidence>
<dbReference type="PANTHER" id="PTHR13604:SF0">
    <property type="entry name" value="ABASIC SITE PROCESSING PROTEIN HMCES"/>
    <property type="match status" value="1"/>
</dbReference>
<keyword evidence="4 8" id="KW-0378">Hydrolase</keyword>
<dbReference type="AlphaFoldDB" id="A0A4R3HXR1"/>
<comment type="caution">
    <text evidence="9">The sequence shown here is derived from an EMBL/GenBank/DDBJ whole genome shotgun (WGS) entry which is preliminary data.</text>
</comment>
<evidence type="ECO:0000256" key="2">
    <source>
        <dbReference type="ARBA" id="ARBA00022670"/>
    </source>
</evidence>
<dbReference type="RefSeq" id="WP_132259067.1">
    <property type="nucleotide sequence ID" value="NZ_SLZQ01000007.1"/>
</dbReference>
<dbReference type="GO" id="GO:0003697">
    <property type="term" value="F:single-stranded DNA binding"/>
    <property type="evidence" value="ECO:0007669"/>
    <property type="project" value="InterPro"/>
</dbReference>
<dbReference type="OrthoDB" id="6192129at2"/>
<dbReference type="Proteomes" id="UP000295382">
    <property type="component" value="Unassembled WGS sequence"/>
</dbReference>
<keyword evidence="7" id="KW-0456">Lyase</keyword>
<dbReference type="GO" id="GO:0106300">
    <property type="term" value="P:protein-DNA covalent cross-linking repair"/>
    <property type="evidence" value="ECO:0007669"/>
    <property type="project" value="InterPro"/>
</dbReference>
<dbReference type="EC" id="3.4.-.-" evidence="8"/>
<evidence type="ECO:0000313" key="10">
    <source>
        <dbReference type="Proteomes" id="UP000295382"/>
    </source>
</evidence>
<reference evidence="9 10" key="1">
    <citation type="submission" date="2019-03" db="EMBL/GenBank/DDBJ databases">
        <title>Genomic Encyclopedia of Type Strains, Phase IV (KMG-IV): sequencing the most valuable type-strain genomes for metagenomic binning, comparative biology and taxonomic classification.</title>
        <authorList>
            <person name="Goeker M."/>
        </authorList>
    </citation>
    <scope>NUCLEOTIDE SEQUENCE [LARGE SCALE GENOMIC DNA]</scope>
    <source>
        <strain evidence="9 10">DSM 7445</strain>
    </source>
</reference>
<dbReference type="Gene3D" id="3.90.1680.10">
    <property type="entry name" value="SOS response associated peptidase-like"/>
    <property type="match status" value="1"/>
</dbReference>
<evidence type="ECO:0000256" key="5">
    <source>
        <dbReference type="ARBA" id="ARBA00023124"/>
    </source>
</evidence>
<gene>
    <name evidence="9" type="ORF">EDC30_10746</name>
</gene>
<keyword evidence="6" id="KW-0238">DNA-binding</keyword>
<protein>
    <recommendedName>
        <fullName evidence="8">Abasic site processing protein</fullName>
        <ecNumber evidence="8">3.4.-.-</ecNumber>
    </recommendedName>
</protein>
<keyword evidence="2 8" id="KW-0645">Protease</keyword>
<dbReference type="InterPro" id="IPR036590">
    <property type="entry name" value="SRAP-like"/>
</dbReference>
<organism evidence="9 10">
    <name type="scientific">Paucimonas lemoignei</name>
    <name type="common">Pseudomonas lemoignei</name>
    <dbReference type="NCBI Taxonomy" id="29443"/>
    <lineage>
        <taxon>Bacteria</taxon>
        <taxon>Pseudomonadati</taxon>
        <taxon>Pseudomonadota</taxon>
        <taxon>Betaproteobacteria</taxon>
        <taxon>Burkholderiales</taxon>
        <taxon>Burkholderiaceae</taxon>
        <taxon>Paucimonas</taxon>
    </lineage>
</organism>
<evidence type="ECO:0000313" key="9">
    <source>
        <dbReference type="EMBL" id="TCS36229.1"/>
    </source>
</evidence>
<dbReference type="SUPFAM" id="SSF143081">
    <property type="entry name" value="BB1717-like"/>
    <property type="match status" value="1"/>
</dbReference>
<sequence length="227" mass="25519">MCANYIPSRSDRIQQQFGAAPPRYGTGKEAFPGYLAPIVRLAEDGSGERECVPACFGLVPAWADMKLSRHTYNARTETVGAKPSYRTAYRKRQFCIIPAEAIFEPNYESGHAVRWKISSAEGLDLGIAGIWDWRPNGGPDDQPLVSFSMLTINADEHPLMQRFHKPDDEKRMVVILQPDQYADWLQADTEEARTFFAAYPAEKLHAVPAPKVAMRKAKPRQDNLPLL</sequence>
<keyword evidence="10" id="KW-1185">Reference proteome</keyword>
<proteinExistence type="inferred from homology"/>
<evidence type="ECO:0000256" key="1">
    <source>
        <dbReference type="ARBA" id="ARBA00008136"/>
    </source>
</evidence>
<evidence type="ECO:0000256" key="4">
    <source>
        <dbReference type="ARBA" id="ARBA00022801"/>
    </source>
</evidence>
<keyword evidence="3" id="KW-0227">DNA damage</keyword>
<dbReference type="GO" id="GO:0016829">
    <property type="term" value="F:lyase activity"/>
    <property type="evidence" value="ECO:0007669"/>
    <property type="project" value="UniProtKB-KW"/>
</dbReference>
<evidence type="ECO:0000256" key="7">
    <source>
        <dbReference type="ARBA" id="ARBA00023239"/>
    </source>
</evidence>
<accession>A0A4R3HXR1</accession>
<evidence type="ECO:0000256" key="8">
    <source>
        <dbReference type="RuleBase" id="RU364100"/>
    </source>
</evidence>
<dbReference type="GO" id="GO:0006508">
    <property type="term" value="P:proteolysis"/>
    <property type="evidence" value="ECO:0007669"/>
    <property type="project" value="UniProtKB-KW"/>
</dbReference>
<dbReference type="PANTHER" id="PTHR13604">
    <property type="entry name" value="DC12-RELATED"/>
    <property type="match status" value="1"/>
</dbReference>